<dbReference type="AlphaFoldDB" id="W6M501"/>
<dbReference type="PROSITE" id="PS51257">
    <property type="entry name" value="PROKAR_LIPOPROTEIN"/>
    <property type="match status" value="1"/>
</dbReference>
<reference evidence="13" key="1">
    <citation type="submission" date="2013-07" db="EMBL/GenBank/DDBJ databases">
        <authorList>
            <person name="McIlroy S."/>
        </authorList>
    </citation>
    <scope>NUCLEOTIDE SEQUENCE [LARGE SCALE GENOMIC DNA]</scope>
    <source>
        <strain evidence="13">Run_A_D11</strain>
    </source>
</reference>
<dbReference type="HAMAP" id="MF_00415">
    <property type="entry name" value="FlgH"/>
    <property type="match status" value="1"/>
</dbReference>
<keyword evidence="8 11" id="KW-0975">Bacterial flagellum</keyword>
<keyword evidence="10 11" id="KW-0449">Lipoprotein</keyword>
<comment type="subunit">
    <text evidence="4 11">The basal body constitutes a major portion of the flagellar organelle and consists of four rings (L,P,S, and M) mounted on a central rod.</text>
</comment>
<comment type="similarity">
    <text evidence="3 11">Belongs to the FlgH family.</text>
</comment>
<evidence type="ECO:0000313" key="14">
    <source>
        <dbReference type="Proteomes" id="UP000035760"/>
    </source>
</evidence>
<keyword evidence="13" id="KW-0282">Flagellum</keyword>
<reference evidence="13" key="2">
    <citation type="submission" date="2014-03" db="EMBL/GenBank/DDBJ databases">
        <title>Candidatus Competibacter-lineage genomes retrieved from metagenomes reveal functional metabolic diversity.</title>
        <authorList>
            <person name="McIlroy S.J."/>
            <person name="Albertsen M."/>
            <person name="Andresen E.K."/>
            <person name="Saunders A.M."/>
            <person name="Kristiansen R."/>
            <person name="Stokholm-Bjerregaard M."/>
            <person name="Nielsen K.L."/>
            <person name="Nielsen P.H."/>
        </authorList>
    </citation>
    <scope>NUCLEOTIDE SEQUENCE</scope>
    <source>
        <strain evidence="13">Run_A_D11</strain>
    </source>
</reference>
<dbReference type="PRINTS" id="PR01008">
    <property type="entry name" value="FLGLRINGFLGH"/>
</dbReference>
<keyword evidence="14" id="KW-1185">Reference proteome</keyword>
<dbReference type="GO" id="GO:0009427">
    <property type="term" value="C:bacterial-type flagellum basal body, distal rod, L ring"/>
    <property type="evidence" value="ECO:0007669"/>
    <property type="project" value="InterPro"/>
</dbReference>
<accession>W6M501</accession>
<protein>
    <recommendedName>
        <fullName evidence="11">Flagellar L-ring protein</fullName>
    </recommendedName>
    <alternativeName>
        <fullName evidence="11">Basal body L-ring protein</fullName>
    </alternativeName>
</protein>
<feature type="signal peptide" evidence="12">
    <location>
        <begin position="1"/>
        <end position="23"/>
    </location>
</feature>
<comment type="subcellular location">
    <subcellularLocation>
        <location evidence="11">Cell outer membrane</location>
        <topology evidence="11">Lipid-anchor</topology>
    </subcellularLocation>
    <subcellularLocation>
        <location evidence="11">Bacterial flagellum basal body</location>
    </subcellularLocation>
    <subcellularLocation>
        <location evidence="2">Membrane</location>
        <topology evidence="2">Lipid-anchor</topology>
    </subcellularLocation>
</comment>
<feature type="chain" id="PRO_5008977740" description="Flagellar L-ring protein" evidence="12">
    <location>
        <begin position="24"/>
        <end position="226"/>
    </location>
</feature>
<evidence type="ECO:0000256" key="12">
    <source>
        <dbReference type="SAM" id="SignalP"/>
    </source>
</evidence>
<dbReference type="EMBL" id="CBTJ020000043">
    <property type="protein sequence ID" value="CDI02951.1"/>
    <property type="molecule type" value="Genomic_DNA"/>
</dbReference>
<evidence type="ECO:0000256" key="3">
    <source>
        <dbReference type="ARBA" id="ARBA00006929"/>
    </source>
</evidence>
<evidence type="ECO:0000256" key="10">
    <source>
        <dbReference type="ARBA" id="ARBA00023288"/>
    </source>
</evidence>
<dbReference type="PANTHER" id="PTHR34933">
    <property type="entry name" value="FLAGELLAR L-RING PROTEIN"/>
    <property type="match status" value="1"/>
</dbReference>
<comment type="function">
    <text evidence="1 11">Assembles around the rod to form the L-ring and probably protects the motor/basal body from shearing forces during rotation.</text>
</comment>
<keyword evidence="5 11" id="KW-0732">Signal</keyword>
<dbReference type="GO" id="GO:0071973">
    <property type="term" value="P:bacterial-type flagellum-dependent cell motility"/>
    <property type="evidence" value="ECO:0007669"/>
    <property type="project" value="InterPro"/>
</dbReference>
<keyword evidence="9 11" id="KW-0998">Cell outer membrane</keyword>
<evidence type="ECO:0000313" key="13">
    <source>
        <dbReference type="EMBL" id="CDI02951.1"/>
    </source>
</evidence>
<dbReference type="RefSeq" id="WP_048673500.1">
    <property type="nucleotide sequence ID" value="NZ_CBTJ020000043.1"/>
</dbReference>
<name>W6M501_9GAMM</name>
<dbReference type="InterPro" id="IPR000527">
    <property type="entry name" value="Flag_Lring"/>
</dbReference>
<proteinExistence type="inferred from homology"/>
<dbReference type="Proteomes" id="UP000035760">
    <property type="component" value="Unassembled WGS sequence"/>
</dbReference>
<comment type="caution">
    <text evidence="13">The sequence shown here is derived from an EMBL/GenBank/DDBJ whole genome shotgun (WGS) entry which is preliminary data.</text>
</comment>
<sequence length="226" mass="23738">MNRPSAALILMTLLSGCSGLAPHYEFKPVTPTVMPLANPVDPASRQPGTIYQAGADMRLFEDRTARRVGDMVVIRLVEKTAATKSATTSAEKKSEIDIQNPTLFGVPLGIGSATLENSANGERKLGGKGASDQSNSLSGDIAAVVTGVYPNGNLAIRGEKMLTLNQGEEVVQISGVIRPEDIGGDNSILSSRVADAKITYAGNGALADANTIGWLGRFFLSPLWPL</sequence>
<keyword evidence="7" id="KW-0564">Palmitate</keyword>
<evidence type="ECO:0000256" key="7">
    <source>
        <dbReference type="ARBA" id="ARBA00023139"/>
    </source>
</evidence>
<keyword evidence="13" id="KW-0969">Cilium</keyword>
<evidence type="ECO:0000256" key="8">
    <source>
        <dbReference type="ARBA" id="ARBA00023143"/>
    </source>
</evidence>
<dbReference type="Pfam" id="PF02107">
    <property type="entry name" value="FlgH"/>
    <property type="match status" value="1"/>
</dbReference>
<keyword evidence="13" id="KW-0966">Cell projection</keyword>
<gene>
    <name evidence="11" type="primary">flgH</name>
    <name evidence="13" type="ORF">BN873_360045</name>
</gene>
<dbReference type="NCBIfam" id="NF001304">
    <property type="entry name" value="PRK00249.1-4"/>
    <property type="match status" value="1"/>
</dbReference>
<evidence type="ECO:0000256" key="11">
    <source>
        <dbReference type="HAMAP-Rule" id="MF_00415"/>
    </source>
</evidence>
<dbReference type="GO" id="GO:0009279">
    <property type="term" value="C:cell outer membrane"/>
    <property type="evidence" value="ECO:0007669"/>
    <property type="project" value="UniProtKB-SubCell"/>
</dbReference>
<evidence type="ECO:0000256" key="2">
    <source>
        <dbReference type="ARBA" id="ARBA00004635"/>
    </source>
</evidence>
<evidence type="ECO:0000256" key="9">
    <source>
        <dbReference type="ARBA" id="ARBA00023237"/>
    </source>
</evidence>
<dbReference type="OrthoDB" id="9789463at2"/>
<evidence type="ECO:0000256" key="5">
    <source>
        <dbReference type="ARBA" id="ARBA00022729"/>
    </source>
</evidence>
<organism evidence="13 14">
    <name type="scientific">Candidatus Competibacter denitrificans Run_A_D11</name>
    <dbReference type="NCBI Taxonomy" id="1400863"/>
    <lineage>
        <taxon>Bacteria</taxon>
        <taxon>Pseudomonadati</taxon>
        <taxon>Pseudomonadota</taxon>
        <taxon>Gammaproteobacteria</taxon>
        <taxon>Candidatus Competibacteraceae</taxon>
        <taxon>Candidatus Competibacter</taxon>
    </lineage>
</organism>
<dbReference type="STRING" id="1400863.BN873_360045"/>
<evidence type="ECO:0000256" key="4">
    <source>
        <dbReference type="ARBA" id="ARBA00011439"/>
    </source>
</evidence>
<evidence type="ECO:0000256" key="1">
    <source>
        <dbReference type="ARBA" id="ARBA00002591"/>
    </source>
</evidence>
<evidence type="ECO:0000256" key="6">
    <source>
        <dbReference type="ARBA" id="ARBA00023136"/>
    </source>
</evidence>
<dbReference type="GO" id="GO:0003774">
    <property type="term" value="F:cytoskeletal motor activity"/>
    <property type="evidence" value="ECO:0007669"/>
    <property type="project" value="InterPro"/>
</dbReference>
<dbReference type="PANTHER" id="PTHR34933:SF1">
    <property type="entry name" value="FLAGELLAR L-RING PROTEIN"/>
    <property type="match status" value="1"/>
</dbReference>
<keyword evidence="6 11" id="KW-0472">Membrane</keyword>